<comment type="caution">
    <text evidence="2">The sequence shown here is derived from an EMBL/GenBank/DDBJ whole genome shotgun (WGS) entry which is preliminary data.</text>
</comment>
<sequence>MSCLRSTTSASPLREQHQSPASRSVRSSRPVPNKGTASVIRETLADEAGIQNKPLSPDSDGGTNATDEMSPGAFFRAE</sequence>
<dbReference type="EMBL" id="BGPR01005798">
    <property type="protein sequence ID" value="GBN13505.1"/>
    <property type="molecule type" value="Genomic_DNA"/>
</dbReference>
<protein>
    <submittedName>
        <fullName evidence="2">Uncharacterized protein</fullName>
    </submittedName>
</protein>
<evidence type="ECO:0000313" key="2">
    <source>
        <dbReference type="EMBL" id="GBN13505.1"/>
    </source>
</evidence>
<reference evidence="2 3" key="1">
    <citation type="journal article" date="2019" name="Sci. Rep.">
        <title>Orb-weaving spider Araneus ventricosus genome elucidates the spidroin gene catalogue.</title>
        <authorList>
            <person name="Kono N."/>
            <person name="Nakamura H."/>
            <person name="Ohtoshi R."/>
            <person name="Moran D.A.P."/>
            <person name="Shinohara A."/>
            <person name="Yoshida Y."/>
            <person name="Fujiwara M."/>
            <person name="Mori M."/>
            <person name="Tomita M."/>
            <person name="Arakawa K."/>
        </authorList>
    </citation>
    <scope>NUCLEOTIDE SEQUENCE [LARGE SCALE GENOMIC DNA]</scope>
</reference>
<organism evidence="2 3">
    <name type="scientific">Araneus ventricosus</name>
    <name type="common">Orbweaver spider</name>
    <name type="synonym">Epeira ventricosa</name>
    <dbReference type="NCBI Taxonomy" id="182803"/>
    <lineage>
        <taxon>Eukaryota</taxon>
        <taxon>Metazoa</taxon>
        <taxon>Ecdysozoa</taxon>
        <taxon>Arthropoda</taxon>
        <taxon>Chelicerata</taxon>
        <taxon>Arachnida</taxon>
        <taxon>Araneae</taxon>
        <taxon>Araneomorphae</taxon>
        <taxon>Entelegynae</taxon>
        <taxon>Araneoidea</taxon>
        <taxon>Araneidae</taxon>
        <taxon>Araneus</taxon>
    </lineage>
</organism>
<accession>A0A4Y2LFK5</accession>
<name>A0A4Y2LFK5_ARAVE</name>
<feature type="compositionally biased region" description="Polar residues" evidence="1">
    <location>
        <begin position="1"/>
        <end position="11"/>
    </location>
</feature>
<gene>
    <name evidence="2" type="ORF">AVEN_181331_1</name>
</gene>
<proteinExistence type="predicted"/>
<dbReference type="Proteomes" id="UP000499080">
    <property type="component" value="Unassembled WGS sequence"/>
</dbReference>
<feature type="region of interest" description="Disordered" evidence="1">
    <location>
        <begin position="1"/>
        <end position="78"/>
    </location>
</feature>
<evidence type="ECO:0000256" key="1">
    <source>
        <dbReference type="SAM" id="MobiDB-lite"/>
    </source>
</evidence>
<evidence type="ECO:0000313" key="3">
    <source>
        <dbReference type="Proteomes" id="UP000499080"/>
    </source>
</evidence>
<dbReference type="AlphaFoldDB" id="A0A4Y2LFK5"/>
<keyword evidence="3" id="KW-1185">Reference proteome</keyword>
<feature type="compositionally biased region" description="Low complexity" evidence="1">
    <location>
        <begin position="19"/>
        <end position="32"/>
    </location>
</feature>